<proteinExistence type="predicted"/>
<name>A0ABD1UI98_9LAMI</name>
<keyword evidence="1" id="KW-0479">Metal-binding</keyword>
<feature type="binding site" evidence="1">
    <location>
        <position position="327"/>
    </location>
    <ligand>
        <name>Zn(2+)</name>
        <dbReference type="ChEBI" id="CHEBI:29105"/>
    </ligand>
</feature>
<dbReference type="InterPro" id="IPR011257">
    <property type="entry name" value="DNA_glycosylase"/>
</dbReference>
<dbReference type="EMBL" id="JBFOLK010000003">
    <property type="protein sequence ID" value="KAL2524691.1"/>
    <property type="molecule type" value="Genomic_DNA"/>
</dbReference>
<keyword evidence="1" id="KW-0862">Zinc</keyword>
<evidence type="ECO:0000313" key="3">
    <source>
        <dbReference type="EMBL" id="KAL2524691.1"/>
    </source>
</evidence>
<comment type="caution">
    <text evidence="3">The sequence shown here is derived from an EMBL/GenBank/DDBJ whole genome shotgun (WGS) entry which is preliminary data.</text>
</comment>
<dbReference type="PANTHER" id="PTHR31116">
    <property type="entry name" value="OS04G0501200 PROTEIN"/>
    <property type="match status" value="1"/>
</dbReference>
<evidence type="ECO:0000256" key="2">
    <source>
        <dbReference type="SAM" id="MobiDB-lite"/>
    </source>
</evidence>
<feature type="binding site" evidence="1">
    <location>
        <position position="171"/>
    </location>
    <ligand>
        <name>Zn(2+)</name>
        <dbReference type="ChEBI" id="CHEBI:29105"/>
    </ligand>
</feature>
<accession>A0ABD1UI98</accession>
<keyword evidence="4" id="KW-1185">Reference proteome</keyword>
<dbReference type="PANTHER" id="PTHR31116:SF4">
    <property type="entry name" value="DNA GLYCOSYLASE SUPERFAMILY PROTEIN"/>
    <property type="match status" value="1"/>
</dbReference>
<feature type="binding site" evidence="1">
    <location>
        <position position="331"/>
    </location>
    <ligand>
        <name>Zn(2+)</name>
        <dbReference type="ChEBI" id="CHEBI:29105"/>
    </ligand>
</feature>
<dbReference type="Proteomes" id="UP001604336">
    <property type="component" value="Unassembled WGS sequence"/>
</dbReference>
<dbReference type="Gene3D" id="1.10.340.30">
    <property type="entry name" value="Hypothetical protein, domain 2"/>
    <property type="match status" value="1"/>
</dbReference>
<organism evidence="3 4">
    <name type="scientific">Abeliophyllum distichum</name>
    <dbReference type="NCBI Taxonomy" id="126358"/>
    <lineage>
        <taxon>Eukaryota</taxon>
        <taxon>Viridiplantae</taxon>
        <taxon>Streptophyta</taxon>
        <taxon>Embryophyta</taxon>
        <taxon>Tracheophyta</taxon>
        <taxon>Spermatophyta</taxon>
        <taxon>Magnoliopsida</taxon>
        <taxon>eudicotyledons</taxon>
        <taxon>Gunneridae</taxon>
        <taxon>Pentapetalae</taxon>
        <taxon>asterids</taxon>
        <taxon>lamiids</taxon>
        <taxon>Lamiales</taxon>
        <taxon>Oleaceae</taxon>
        <taxon>Forsythieae</taxon>
        <taxon>Abeliophyllum</taxon>
    </lineage>
</organism>
<dbReference type="Pfam" id="PF03352">
    <property type="entry name" value="Adenine_glyco"/>
    <property type="match status" value="1"/>
</dbReference>
<sequence length="347" mass="38771">MCSSESVNRRRVLQPNCNLVPLSERPKVRPATATPPLSPKLKSPRLPAIKRSNDSNVLNSSVERLILTPKSSNVKASNALVVKKSKKSSSADNCSLKCSSRSLIVEAPGSIAAARREQVAIMQEQRKMRIAHYGRTKSIKKVVPDNTAVRDQEKRCTFITPNSDPIYVAYHDEEWGVPVHDDKQLFELLVLIGAQVGSDWTSVLKKRQDLRDAFSGFDAEIVSKFSEKKINSISADYGIDLSQVRGVVDNSNRILEIKKEFGSFEKYVWRFVNNKPIATKYKSCHKIPVKTSKSESISKDMVRRGFRLVGPTVIHSFMQAAGLSNDHLVTCPRHHHCVQVAQTPPIV</sequence>
<dbReference type="SUPFAM" id="SSF48150">
    <property type="entry name" value="DNA-glycosylase"/>
    <property type="match status" value="1"/>
</dbReference>
<protein>
    <submittedName>
        <fullName evidence="3">DNA glycosylase superfamily protein</fullName>
    </submittedName>
</protein>
<feature type="region of interest" description="Disordered" evidence="2">
    <location>
        <begin position="23"/>
        <end position="53"/>
    </location>
</feature>
<gene>
    <name evidence="3" type="ORF">Adt_09745</name>
</gene>
<evidence type="ECO:0000313" key="4">
    <source>
        <dbReference type="Proteomes" id="UP001604336"/>
    </source>
</evidence>
<reference evidence="4" key="1">
    <citation type="submission" date="2024-07" db="EMBL/GenBank/DDBJ databases">
        <title>Two chromosome-level genome assemblies of Korean endemic species Abeliophyllum distichum and Forsythia ovata (Oleaceae).</title>
        <authorList>
            <person name="Jang H."/>
        </authorList>
    </citation>
    <scope>NUCLEOTIDE SEQUENCE [LARGE SCALE GENOMIC DNA]</scope>
</reference>
<evidence type="ECO:0000256" key="1">
    <source>
        <dbReference type="PIRSR" id="PIRSR605019-1"/>
    </source>
</evidence>
<dbReference type="AlphaFoldDB" id="A0ABD1UI98"/>
<dbReference type="InterPro" id="IPR005019">
    <property type="entry name" value="Adenine_glyco"/>
</dbReference>
<feature type="binding site" evidence="1">
    <location>
        <position position="156"/>
    </location>
    <ligand>
        <name>Zn(2+)</name>
        <dbReference type="ChEBI" id="CHEBI:29105"/>
    </ligand>
</feature>